<dbReference type="GO" id="GO:0003677">
    <property type="term" value="F:DNA binding"/>
    <property type="evidence" value="ECO:0007669"/>
    <property type="project" value="UniProtKB-KW"/>
</dbReference>
<dbReference type="Pfam" id="PF03221">
    <property type="entry name" value="HTH_Tnp_Tc5"/>
    <property type="match status" value="1"/>
</dbReference>
<dbReference type="Gene3D" id="1.10.10.60">
    <property type="entry name" value="Homeodomain-like"/>
    <property type="match status" value="1"/>
</dbReference>
<keyword evidence="4" id="KW-1185">Reference proteome</keyword>
<dbReference type="OMA" id="GAWIIEH"/>
<feature type="domain" description="HTH CENPB-type" evidence="2">
    <location>
        <begin position="1"/>
        <end position="54"/>
    </location>
</feature>
<evidence type="ECO:0000256" key="1">
    <source>
        <dbReference type="ARBA" id="ARBA00023125"/>
    </source>
</evidence>
<dbReference type="GeneID" id="20651074"/>
<dbReference type="InParanoid" id="G4YKT4"/>
<dbReference type="Proteomes" id="UP000002640">
    <property type="component" value="Unassembled WGS sequence"/>
</dbReference>
<keyword evidence="1" id="KW-0238">DNA-binding</keyword>
<feature type="non-terminal residue" evidence="3">
    <location>
        <position position="74"/>
    </location>
</feature>
<dbReference type="RefSeq" id="XP_009516513.1">
    <property type="nucleotide sequence ID" value="XM_009518218.1"/>
</dbReference>
<organism evidence="3 4">
    <name type="scientific">Phytophthora sojae (strain P6497)</name>
    <name type="common">Soybean stem and root rot agent</name>
    <name type="synonym">Phytophthora megasperma f. sp. glycines</name>
    <dbReference type="NCBI Taxonomy" id="1094619"/>
    <lineage>
        <taxon>Eukaryota</taxon>
        <taxon>Sar</taxon>
        <taxon>Stramenopiles</taxon>
        <taxon>Oomycota</taxon>
        <taxon>Peronosporomycetes</taxon>
        <taxon>Peronosporales</taxon>
        <taxon>Peronosporaceae</taxon>
        <taxon>Phytophthora</taxon>
    </lineage>
</organism>
<dbReference type="InterPro" id="IPR009057">
    <property type="entry name" value="Homeodomain-like_sf"/>
</dbReference>
<dbReference type="EMBL" id="JH159151">
    <property type="protein sequence ID" value="EGZ29238.1"/>
    <property type="molecule type" value="Genomic_DNA"/>
</dbReference>
<dbReference type="AlphaFoldDB" id="G4YKT4"/>
<reference evidence="3 4" key="1">
    <citation type="journal article" date="2006" name="Science">
        <title>Phytophthora genome sequences uncover evolutionary origins and mechanisms of pathogenesis.</title>
        <authorList>
            <person name="Tyler B.M."/>
            <person name="Tripathy S."/>
            <person name="Zhang X."/>
            <person name="Dehal P."/>
            <person name="Jiang R.H."/>
            <person name="Aerts A."/>
            <person name="Arredondo F.D."/>
            <person name="Baxter L."/>
            <person name="Bensasson D."/>
            <person name="Beynon J.L."/>
            <person name="Chapman J."/>
            <person name="Damasceno C.M."/>
            <person name="Dorrance A.E."/>
            <person name="Dou D."/>
            <person name="Dickerman A.W."/>
            <person name="Dubchak I.L."/>
            <person name="Garbelotto M."/>
            <person name="Gijzen M."/>
            <person name="Gordon S.G."/>
            <person name="Govers F."/>
            <person name="Grunwald N.J."/>
            <person name="Huang W."/>
            <person name="Ivors K.L."/>
            <person name="Jones R.W."/>
            <person name="Kamoun S."/>
            <person name="Krampis K."/>
            <person name="Lamour K.H."/>
            <person name="Lee M.K."/>
            <person name="McDonald W.H."/>
            <person name="Medina M."/>
            <person name="Meijer H.J."/>
            <person name="Nordberg E.K."/>
            <person name="Maclean D.J."/>
            <person name="Ospina-Giraldo M.D."/>
            <person name="Morris P.F."/>
            <person name="Phuntumart V."/>
            <person name="Putnam N.H."/>
            <person name="Rash S."/>
            <person name="Rose J.K."/>
            <person name="Sakihama Y."/>
            <person name="Salamov A.A."/>
            <person name="Savidor A."/>
            <person name="Scheuring C.F."/>
            <person name="Smith B.M."/>
            <person name="Sobral B.W."/>
            <person name="Terry A."/>
            <person name="Torto-Alalibo T.A."/>
            <person name="Win J."/>
            <person name="Xu Z."/>
            <person name="Zhang H."/>
            <person name="Grigoriev I.V."/>
            <person name="Rokhsar D.S."/>
            <person name="Boore J.L."/>
        </authorList>
    </citation>
    <scope>NUCLEOTIDE SEQUENCE [LARGE SCALE GENOMIC DNA]</scope>
    <source>
        <strain evidence="3 4">P6497</strain>
    </source>
</reference>
<dbReference type="SUPFAM" id="SSF46689">
    <property type="entry name" value="Homeodomain-like"/>
    <property type="match status" value="1"/>
</dbReference>
<evidence type="ECO:0000313" key="3">
    <source>
        <dbReference type="EMBL" id="EGZ29238.1"/>
    </source>
</evidence>
<feature type="non-terminal residue" evidence="3">
    <location>
        <position position="1"/>
    </location>
</feature>
<sequence>LLAEAEGVCLSGAMIIQHAHELVVKLGIPPAQRPRLGASWLRRFQERYGFEWRRSFGESDSVKLDTATDEIERL</sequence>
<protein>
    <recommendedName>
        <fullName evidence="2">HTH CENPB-type domain-containing protein</fullName>
    </recommendedName>
</protein>
<evidence type="ECO:0000259" key="2">
    <source>
        <dbReference type="PROSITE" id="PS51253"/>
    </source>
</evidence>
<gene>
    <name evidence="3" type="ORF">PHYSODRAFT_390286</name>
</gene>
<dbReference type="InterPro" id="IPR006600">
    <property type="entry name" value="HTH_CenpB_DNA-bd_dom"/>
</dbReference>
<dbReference type="KEGG" id="psoj:PHYSODRAFT_390286"/>
<dbReference type="PROSITE" id="PS51253">
    <property type="entry name" value="HTH_CENPB"/>
    <property type="match status" value="1"/>
</dbReference>
<proteinExistence type="predicted"/>
<dbReference type="SMR" id="G4YKT4"/>
<accession>G4YKT4</accession>
<name>G4YKT4_PHYSP</name>
<evidence type="ECO:0000313" key="4">
    <source>
        <dbReference type="Proteomes" id="UP000002640"/>
    </source>
</evidence>